<dbReference type="Proteomes" id="UP000639606">
    <property type="component" value="Unassembled WGS sequence"/>
</dbReference>
<organism evidence="3 4">
    <name type="scientific">Saccharothrix coeruleofusca</name>
    <dbReference type="NCBI Taxonomy" id="33919"/>
    <lineage>
        <taxon>Bacteria</taxon>
        <taxon>Bacillati</taxon>
        <taxon>Actinomycetota</taxon>
        <taxon>Actinomycetes</taxon>
        <taxon>Pseudonocardiales</taxon>
        <taxon>Pseudonocardiaceae</taxon>
        <taxon>Saccharothrix</taxon>
    </lineage>
</organism>
<feature type="signal peptide" evidence="2">
    <location>
        <begin position="1"/>
        <end position="16"/>
    </location>
</feature>
<dbReference type="RefSeq" id="WP_189221273.1">
    <property type="nucleotide sequence ID" value="NZ_BMRG01000001.1"/>
</dbReference>
<keyword evidence="4" id="KW-1185">Reference proteome</keyword>
<evidence type="ECO:0008006" key="5">
    <source>
        <dbReference type="Google" id="ProtNLM"/>
    </source>
</evidence>
<reference evidence="3" key="2">
    <citation type="submission" date="2020-09" db="EMBL/GenBank/DDBJ databases">
        <authorList>
            <person name="Sun Q."/>
            <person name="Ohkuma M."/>
        </authorList>
    </citation>
    <scope>NUCLEOTIDE SEQUENCE</scope>
    <source>
        <strain evidence="3">JCM 3313</strain>
    </source>
</reference>
<protein>
    <recommendedName>
        <fullName evidence="5">Small secreted protein</fullName>
    </recommendedName>
</protein>
<sequence>MGVRLAAALAASALLAGCGSGGDDSSATSSTPPSTSSNDAAVAYVDKVCAAASSFVSVPKTPPKLDATDQNKLKADMAAYMGQMADAFGSTATRLREVGPSPVAGGDEQVEKMAATFTDVAKTFGDARSTIEQADANDPVGGIQAAGDAIARLDEFTEPLKQLESHPELAAAAQQAPSCQALRTLRPSTATSEAPPATS</sequence>
<gene>
    <name evidence="3" type="ORF">GCM10010185_03900</name>
</gene>
<accession>A0A918AFQ8</accession>
<evidence type="ECO:0000256" key="2">
    <source>
        <dbReference type="SAM" id="SignalP"/>
    </source>
</evidence>
<evidence type="ECO:0000313" key="4">
    <source>
        <dbReference type="Proteomes" id="UP000639606"/>
    </source>
</evidence>
<reference evidence="3" key="1">
    <citation type="journal article" date="2014" name="Int. J. Syst. Evol. Microbiol.">
        <title>Complete genome sequence of Corynebacterium casei LMG S-19264T (=DSM 44701T), isolated from a smear-ripened cheese.</title>
        <authorList>
            <consortium name="US DOE Joint Genome Institute (JGI-PGF)"/>
            <person name="Walter F."/>
            <person name="Albersmeier A."/>
            <person name="Kalinowski J."/>
            <person name="Ruckert C."/>
        </authorList>
    </citation>
    <scope>NUCLEOTIDE SEQUENCE</scope>
    <source>
        <strain evidence="3">JCM 3313</strain>
    </source>
</reference>
<feature type="chain" id="PRO_5039234490" description="Small secreted protein" evidence="2">
    <location>
        <begin position="17"/>
        <end position="199"/>
    </location>
</feature>
<feature type="region of interest" description="Disordered" evidence="1">
    <location>
        <begin position="18"/>
        <end position="38"/>
    </location>
</feature>
<proteinExistence type="predicted"/>
<evidence type="ECO:0000313" key="3">
    <source>
        <dbReference type="EMBL" id="GGP36091.1"/>
    </source>
</evidence>
<name>A0A918AFQ8_9PSEU</name>
<comment type="caution">
    <text evidence="3">The sequence shown here is derived from an EMBL/GenBank/DDBJ whole genome shotgun (WGS) entry which is preliminary data.</text>
</comment>
<dbReference type="AlphaFoldDB" id="A0A918AFQ8"/>
<dbReference type="EMBL" id="BMRG01000001">
    <property type="protein sequence ID" value="GGP36091.1"/>
    <property type="molecule type" value="Genomic_DNA"/>
</dbReference>
<keyword evidence="2" id="KW-0732">Signal</keyword>
<evidence type="ECO:0000256" key="1">
    <source>
        <dbReference type="SAM" id="MobiDB-lite"/>
    </source>
</evidence>
<dbReference type="PROSITE" id="PS51257">
    <property type="entry name" value="PROKAR_LIPOPROTEIN"/>
    <property type="match status" value="1"/>
</dbReference>